<comment type="caution">
    <text evidence="1">The sequence shown here is derived from an EMBL/GenBank/DDBJ whole genome shotgun (WGS) entry which is preliminary data.</text>
</comment>
<evidence type="ECO:0000313" key="1">
    <source>
        <dbReference type="EMBL" id="GBL93810.1"/>
    </source>
</evidence>
<accession>A0A4Y2BNN2</accession>
<sequence>MHICFGWHSQIVMRHNAEENRKEGRNIDFQGFAVNLRNVWFQHDGAPHGIQVSKSTIRHIPATSHRIWWLRRMPPRSPDLNPLDFSVGIHQSRR</sequence>
<protein>
    <submittedName>
        <fullName evidence="1">Uncharacterized protein</fullName>
    </submittedName>
</protein>
<evidence type="ECO:0000313" key="2">
    <source>
        <dbReference type="Proteomes" id="UP000499080"/>
    </source>
</evidence>
<dbReference type="EMBL" id="BGPR01000097">
    <property type="protein sequence ID" value="GBL93810.1"/>
    <property type="molecule type" value="Genomic_DNA"/>
</dbReference>
<dbReference type="AlphaFoldDB" id="A0A4Y2BNN2"/>
<dbReference type="Gene3D" id="3.30.420.10">
    <property type="entry name" value="Ribonuclease H-like superfamily/Ribonuclease H"/>
    <property type="match status" value="1"/>
</dbReference>
<dbReference type="GO" id="GO:0003676">
    <property type="term" value="F:nucleic acid binding"/>
    <property type="evidence" value="ECO:0007669"/>
    <property type="project" value="InterPro"/>
</dbReference>
<keyword evidence="2" id="KW-1185">Reference proteome</keyword>
<proteinExistence type="predicted"/>
<organism evidence="1 2">
    <name type="scientific">Araneus ventricosus</name>
    <name type="common">Orbweaver spider</name>
    <name type="synonym">Epeira ventricosa</name>
    <dbReference type="NCBI Taxonomy" id="182803"/>
    <lineage>
        <taxon>Eukaryota</taxon>
        <taxon>Metazoa</taxon>
        <taxon>Ecdysozoa</taxon>
        <taxon>Arthropoda</taxon>
        <taxon>Chelicerata</taxon>
        <taxon>Arachnida</taxon>
        <taxon>Araneae</taxon>
        <taxon>Araneomorphae</taxon>
        <taxon>Entelegynae</taxon>
        <taxon>Araneoidea</taxon>
        <taxon>Araneidae</taxon>
        <taxon>Araneus</taxon>
    </lineage>
</organism>
<dbReference type="Proteomes" id="UP000499080">
    <property type="component" value="Unassembled WGS sequence"/>
</dbReference>
<name>A0A4Y2BNN2_ARAVE</name>
<gene>
    <name evidence="1" type="ORF">AVEN_153586_1</name>
</gene>
<reference evidence="1 2" key="1">
    <citation type="journal article" date="2019" name="Sci. Rep.">
        <title>Orb-weaving spider Araneus ventricosus genome elucidates the spidroin gene catalogue.</title>
        <authorList>
            <person name="Kono N."/>
            <person name="Nakamura H."/>
            <person name="Ohtoshi R."/>
            <person name="Moran D.A.P."/>
            <person name="Shinohara A."/>
            <person name="Yoshida Y."/>
            <person name="Fujiwara M."/>
            <person name="Mori M."/>
            <person name="Tomita M."/>
            <person name="Arakawa K."/>
        </authorList>
    </citation>
    <scope>NUCLEOTIDE SEQUENCE [LARGE SCALE GENOMIC DNA]</scope>
</reference>
<dbReference type="InterPro" id="IPR036397">
    <property type="entry name" value="RNaseH_sf"/>
</dbReference>